<dbReference type="InterPro" id="IPR013325">
    <property type="entry name" value="RNA_pol_sigma_r2"/>
</dbReference>
<dbReference type="InterPro" id="IPR036388">
    <property type="entry name" value="WH-like_DNA-bd_sf"/>
</dbReference>
<dbReference type="Pfam" id="PF08281">
    <property type="entry name" value="Sigma70_r4_2"/>
    <property type="match status" value="1"/>
</dbReference>
<name>A0ABT9PC64_9ACTN</name>
<feature type="domain" description="RNA polymerase sigma-70 region 2" evidence="5">
    <location>
        <begin position="11"/>
        <end position="67"/>
    </location>
</feature>
<dbReference type="InterPro" id="IPR039425">
    <property type="entry name" value="RNA_pol_sigma-70-like"/>
</dbReference>
<keyword evidence="3" id="KW-0731">Sigma factor</keyword>
<dbReference type="InterPro" id="IPR013249">
    <property type="entry name" value="RNA_pol_sigma70_r4_t2"/>
</dbReference>
<organism evidence="7 8">
    <name type="scientific">Kineosporia succinea</name>
    <dbReference type="NCBI Taxonomy" id="84632"/>
    <lineage>
        <taxon>Bacteria</taxon>
        <taxon>Bacillati</taxon>
        <taxon>Actinomycetota</taxon>
        <taxon>Actinomycetes</taxon>
        <taxon>Kineosporiales</taxon>
        <taxon>Kineosporiaceae</taxon>
        <taxon>Kineosporia</taxon>
    </lineage>
</organism>
<dbReference type="PANTHER" id="PTHR43133:SF25">
    <property type="entry name" value="RNA POLYMERASE SIGMA FACTOR RFAY-RELATED"/>
    <property type="match status" value="1"/>
</dbReference>
<feature type="domain" description="RNA polymerase sigma factor 70 region 4 type 2" evidence="6">
    <location>
        <begin position="112"/>
        <end position="156"/>
    </location>
</feature>
<comment type="caution">
    <text evidence="7">The sequence shown here is derived from an EMBL/GenBank/DDBJ whole genome shotgun (WGS) entry which is preliminary data.</text>
</comment>
<dbReference type="PANTHER" id="PTHR43133">
    <property type="entry name" value="RNA POLYMERASE ECF-TYPE SIGMA FACTO"/>
    <property type="match status" value="1"/>
</dbReference>
<dbReference type="Proteomes" id="UP001235712">
    <property type="component" value="Unassembled WGS sequence"/>
</dbReference>
<protein>
    <submittedName>
        <fullName evidence="7">RNA polymerase sigma-70 factor (ECF subfamily)</fullName>
    </submittedName>
</protein>
<dbReference type="SUPFAM" id="SSF88946">
    <property type="entry name" value="Sigma2 domain of RNA polymerase sigma factors"/>
    <property type="match status" value="1"/>
</dbReference>
<dbReference type="Gene3D" id="1.10.1740.10">
    <property type="match status" value="1"/>
</dbReference>
<keyword evidence="4" id="KW-0804">Transcription</keyword>
<evidence type="ECO:0000256" key="4">
    <source>
        <dbReference type="ARBA" id="ARBA00023163"/>
    </source>
</evidence>
<dbReference type="EMBL" id="JAUSQZ010000001">
    <property type="protein sequence ID" value="MDP9830287.1"/>
    <property type="molecule type" value="Genomic_DNA"/>
</dbReference>
<dbReference type="NCBIfam" id="TIGR02937">
    <property type="entry name" value="sigma70-ECF"/>
    <property type="match status" value="1"/>
</dbReference>
<evidence type="ECO:0000313" key="7">
    <source>
        <dbReference type="EMBL" id="MDP9830287.1"/>
    </source>
</evidence>
<evidence type="ECO:0000259" key="6">
    <source>
        <dbReference type="Pfam" id="PF08281"/>
    </source>
</evidence>
<comment type="similarity">
    <text evidence="1">Belongs to the sigma-70 factor family. ECF subfamily.</text>
</comment>
<keyword evidence="8" id="KW-1185">Reference proteome</keyword>
<accession>A0ABT9PC64</accession>
<dbReference type="SUPFAM" id="SSF88659">
    <property type="entry name" value="Sigma3 and sigma4 domains of RNA polymerase sigma factors"/>
    <property type="match status" value="1"/>
</dbReference>
<sequence length="176" mass="19645">MGPAEQRFRAMYAATYEDLSRFVRRRVPPSDAEDIVATVFAVAWRRLDDVPDQHERPWLFGVARNVMAGQSRWRLRHGVVDVRMVVAVDPAPEPDGAVGVAARIDLVRAWWTLSAADREVLALVAFDGLSEAEAAEVLGCRRSTFRMRLSRSRRRLRSALGPAEPAPALEHLGSES</sequence>
<dbReference type="Pfam" id="PF04542">
    <property type="entry name" value="Sigma70_r2"/>
    <property type="match status" value="1"/>
</dbReference>
<gene>
    <name evidence="7" type="ORF">J2S57_006036</name>
</gene>
<dbReference type="RefSeq" id="WP_307249321.1">
    <property type="nucleotide sequence ID" value="NZ_JAUSQZ010000001.1"/>
</dbReference>
<keyword evidence="2" id="KW-0805">Transcription regulation</keyword>
<dbReference type="Gene3D" id="1.10.10.10">
    <property type="entry name" value="Winged helix-like DNA-binding domain superfamily/Winged helix DNA-binding domain"/>
    <property type="match status" value="1"/>
</dbReference>
<dbReference type="InterPro" id="IPR007627">
    <property type="entry name" value="RNA_pol_sigma70_r2"/>
</dbReference>
<reference evidence="7 8" key="1">
    <citation type="submission" date="2023-07" db="EMBL/GenBank/DDBJ databases">
        <title>Sequencing the genomes of 1000 actinobacteria strains.</title>
        <authorList>
            <person name="Klenk H.-P."/>
        </authorList>
    </citation>
    <scope>NUCLEOTIDE SEQUENCE [LARGE SCALE GENOMIC DNA]</scope>
    <source>
        <strain evidence="7 8">DSM 44388</strain>
    </source>
</reference>
<dbReference type="InterPro" id="IPR013324">
    <property type="entry name" value="RNA_pol_sigma_r3/r4-like"/>
</dbReference>
<proteinExistence type="inferred from homology"/>
<evidence type="ECO:0000259" key="5">
    <source>
        <dbReference type="Pfam" id="PF04542"/>
    </source>
</evidence>
<evidence type="ECO:0000256" key="2">
    <source>
        <dbReference type="ARBA" id="ARBA00023015"/>
    </source>
</evidence>
<evidence type="ECO:0000256" key="1">
    <source>
        <dbReference type="ARBA" id="ARBA00010641"/>
    </source>
</evidence>
<evidence type="ECO:0000313" key="8">
    <source>
        <dbReference type="Proteomes" id="UP001235712"/>
    </source>
</evidence>
<dbReference type="InterPro" id="IPR014284">
    <property type="entry name" value="RNA_pol_sigma-70_dom"/>
</dbReference>
<evidence type="ECO:0000256" key="3">
    <source>
        <dbReference type="ARBA" id="ARBA00023082"/>
    </source>
</evidence>